<keyword evidence="3" id="KW-1185">Reference proteome</keyword>
<dbReference type="EnsemblPlants" id="AUR62009894-RA">
    <property type="protein sequence ID" value="AUR62009894-RA:cds"/>
    <property type="gene ID" value="AUR62009894"/>
</dbReference>
<keyword evidence="1" id="KW-0472">Membrane</keyword>
<feature type="transmembrane region" description="Helical" evidence="1">
    <location>
        <begin position="95"/>
        <end position="116"/>
    </location>
</feature>
<evidence type="ECO:0000256" key="1">
    <source>
        <dbReference type="SAM" id="Phobius"/>
    </source>
</evidence>
<dbReference type="Proteomes" id="UP000596660">
    <property type="component" value="Unplaced"/>
</dbReference>
<reference evidence="2" key="2">
    <citation type="submission" date="2021-03" db="UniProtKB">
        <authorList>
            <consortium name="EnsemblPlants"/>
        </authorList>
    </citation>
    <scope>IDENTIFICATION</scope>
</reference>
<keyword evidence="1" id="KW-0812">Transmembrane</keyword>
<evidence type="ECO:0000313" key="2">
    <source>
        <dbReference type="EnsemblPlants" id="AUR62009894-RA:cds"/>
    </source>
</evidence>
<dbReference type="AlphaFoldDB" id="A0A803LDF5"/>
<sequence length="124" mass="13941">MIEGGQKCRSGTSVGVRMPWSHEYPEGSSRTWVDEDILDWQRDVTNNLVAEKHRLTTDVRLQQTKMACCTHENNILMEQINRMEKKYQENKAKKVVALGAGGGAFAFFAVVLDAVADALVVDRE</sequence>
<accession>A0A803LDF5</accession>
<evidence type="ECO:0000313" key="3">
    <source>
        <dbReference type="Proteomes" id="UP000596660"/>
    </source>
</evidence>
<name>A0A803LDF5_CHEQI</name>
<organism evidence="2 3">
    <name type="scientific">Chenopodium quinoa</name>
    <name type="common">Quinoa</name>
    <dbReference type="NCBI Taxonomy" id="63459"/>
    <lineage>
        <taxon>Eukaryota</taxon>
        <taxon>Viridiplantae</taxon>
        <taxon>Streptophyta</taxon>
        <taxon>Embryophyta</taxon>
        <taxon>Tracheophyta</taxon>
        <taxon>Spermatophyta</taxon>
        <taxon>Magnoliopsida</taxon>
        <taxon>eudicotyledons</taxon>
        <taxon>Gunneridae</taxon>
        <taxon>Pentapetalae</taxon>
        <taxon>Caryophyllales</taxon>
        <taxon>Chenopodiaceae</taxon>
        <taxon>Chenopodioideae</taxon>
        <taxon>Atripliceae</taxon>
        <taxon>Chenopodium</taxon>
    </lineage>
</organism>
<protein>
    <submittedName>
        <fullName evidence="2">Uncharacterized protein</fullName>
    </submittedName>
</protein>
<keyword evidence="1" id="KW-1133">Transmembrane helix</keyword>
<proteinExistence type="predicted"/>
<dbReference type="Gramene" id="AUR62009894-RA">
    <property type="protein sequence ID" value="AUR62009894-RA:cds"/>
    <property type="gene ID" value="AUR62009894"/>
</dbReference>
<reference evidence="2" key="1">
    <citation type="journal article" date="2017" name="Nature">
        <title>The genome of Chenopodium quinoa.</title>
        <authorList>
            <person name="Jarvis D.E."/>
            <person name="Ho Y.S."/>
            <person name="Lightfoot D.J."/>
            <person name="Schmoeckel S.M."/>
            <person name="Li B."/>
            <person name="Borm T.J.A."/>
            <person name="Ohyanagi H."/>
            <person name="Mineta K."/>
            <person name="Michell C.T."/>
            <person name="Saber N."/>
            <person name="Kharbatia N.M."/>
            <person name="Rupper R.R."/>
            <person name="Sharp A.R."/>
            <person name="Dally N."/>
            <person name="Boughton B.A."/>
            <person name="Woo Y.H."/>
            <person name="Gao G."/>
            <person name="Schijlen E.G.W.M."/>
            <person name="Guo X."/>
            <person name="Momin A.A."/>
            <person name="Negrao S."/>
            <person name="Al-Babili S."/>
            <person name="Gehring C."/>
            <person name="Roessner U."/>
            <person name="Jung C."/>
            <person name="Murphy K."/>
            <person name="Arold S.T."/>
            <person name="Gojobori T."/>
            <person name="van der Linden C.G."/>
            <person name="van Loo E.N."/>
            <person name="Jellen E.N."/>
            <person name="Maughan P.J."/>
            <person name="Tester M."/>
        </authorList>
    </citation>
    <scope>NUCLEOTIDE SEQUENCE [LARGE SCALE GENOMIC DNA]</scope>
    <source>
        <strain evidence="2">cv. PI 614886</strain>
    </source>
</reference>